<proteinExistence type="predicted"/>
<sequence>MSIVQIFLAKTLIILSILLTFVLFPTKTFACDTSKPYKTVLTNTCKIACNNSNNGVWAGYVAYADSELDFLNNKYCAQEEYFQSEQACKTKRLDLRTSNPCPAGCTDHSQCGSSGTCADGNLGAGEICKGNYGTSNKWCVQTLCGWECDPNPDYCRVKTAATAREGTRTGCYWADNPNDKTCQGSGLQLKNTGIGINNDDCRKCVPPATTTTPIICSDLSRENLTYSCRPPTSSGSCPTG</sequence>
<dbReference type="Proteomes" id="UP000034235">
    <property type="component" value="Unassembled WGS sequence"/>
</dbReference>
<organism evidence="1 2">
    <name type="scientific">Candidatus Daviesbacteria bacterium GW2011_GWA2_38_24</name>
    <dbReference type="NCBI Taxonomy" id="1618422"/>
    <lineage>
        <taxon>Bacteria</taxon>
        <taxon>Candidatus Daviesiibacteriota</taxon>
    </lineage>
</organism>
<comment type="caution">
    <text evidence="1">The sequence shown here is derived from an EMBL/GenBank/DDBJ whole genome shotgun (WGS) entry which is preliminary data.</text>
</comment>
<accession>A0A0G0MKG1</accession>
<reference evidence="1 2" key="1">
    <citation type="journal article" date="2015" name="Nature">
        <title>rRNA introns, odd ribosomes, and small enigmatic genomes across a large radiation of phyla.</title>
        <authorList>
            <person name="Brown C.T."/>
            <person name="Hug L.A."/>
            <person name="Thomas B.C."/>
            <person name="Sharon I."/>
            <person name="Castelle C.J."/>
            <person name="Singh A."/>
            <person name="Wilkins M.J."/>
            <person name="Williams K.H."/>
            <person name="Banfield J.F."/>
        </authorList>
    </citation>
    <scope>NUCLEOTIDE SEQUENCE [LARGE SCALE GENOMIC DNA]</scope>
</reference>
<dbReference type="EMBL" id="LBUP01000011">
    <property type="protein sequence ID" value="KKQ65416.1"/>
    <property type="molecule type" value="Genomic_DNA"/>
</dbReference>
<evidence type="ECO:0000313" key="1">
    <source>
        <dbReference type="EMBL" id="KKQ65416.1"/>
    </source>
</evidence>
<feature type="non-terminal residue" evidence="1">
    <location>
        <position position="240"/>
    </location>
</feature>
<dbReference type="AlphaFoldDB" id="A0A0G0MKG1"/>
<evidence type="ECO:0000313" key="2">
    <source>
        <dbReference type="Proteomes" id="UP000034235"/>
    </source>
</evidence>
<gene>
    <name evidence="1" type="ORF">US86_C0011G0015</name>
</gene>
<protein>
    <submittedName>
        <fullName evidence="1">Uncharacterized protein</fullName>
    </submittedName>
</protein>
<name>A0A0G0MKG1_9BACT</name>